<protein>
    <submittedName>
        <fullName evidence="7">D-isomer specific 2-hydroxyacid dehydrogenase, NAD-binding protein</fullName>
    </submittedName>
</protein>
<name>Q11JF3_CHESB</name>
<keyword evidence="1" id="KW-0521">NADP</keyword>
<dbReference type="GO" id="GO:0016618">
    <property type="term" value="F:hydroxypyruvate reductase [NAD(P)H] activity"/>
    <property type="evidence" value="ECO:0007669"/>
    <property type="project" value="TreeGrafter"/>
</dbReference>
<dbReference type="AlphaFoldDB" id="Q11JF3"/>
<evidence type="ECO:0000259" key="6">
    <source>
        <dbReference type="Pfam" id="PF02826"/>
    </source>
</evidence>
<accession>Q11JF3</accession>
<dbReference type="CDD" id="cd12156">
    <property type="entry name" value="HPPR"/>
    <property type="match status" value="1"/>
</dbReference>
<dbReference type="STRING" id="266779.Meso_1075"/>
<dbReference type="GO" id="GO:0051287">
    <property type="term" value="F:NAD binding"/>
    <property type="evidence" value="ECO:0007669"/>
    <property type="project" value="InterPro"/>
</dbReference>
<keyword evidence="3" id="KW-0520">NAD</keyword>
<dbReference type="EMBL" id="CP000390">
    <property type="protein sequence ID" value="ABG62472.1"/>
    <property type="molecule type" value="Genomic_DNA"/>
</dbReference>
<dbReference type="GO" id="GO:0030267">
    <property type="term" value="F:glyoxylate reductase (NADPH) activity"/>
    <property type="evidence" value="ECO:0007669"/>
    <property type="project" value="TreeGrafter"/>
</dbReference>
<comment type="similarity">
    <text evidence="4">Belongs to the D-isomer specific 2-hydroxyacid dehydrogenase family.</text>
</comment>
<dbReference type="InterPro" id="IPR050223">
    <property type="entry name" value="D-isomer_2-hydroxyacid_DH"/>
</dbReference>
<dbReference type="FunFam" id="3.40.50.720:FF:000213">
    <property type="entry name" value="Putative 2-hydroxyacid dehydrogenase"/>
    <property type="match status" value="1"/>
</dbReference>
<keyword evidence="2 4" id="KW-0560">Oxidoreductase</keyword>
<evidence type="ECO:0000256" key="3">
    <source>
        <dbReference type="ARBA" id="ARBA00023027"/>
    </source>
</evidence>
<evidence type="ECO:0000256" key="2">
    <source>
        <dbReference type="ARBA" id="ARBA00023002"/>
    </source>
</evidence>
<organism evidence="7">
    <name type="scientific">Chelativorans sp. (strain BNC1)</name>
    <dbReference type="NCBI Taxonomy" id="266779"/>
    <lineage>
        <taxon>Bacteria</taxon>
        <taxon>Pseudomonadati</taxon>
        <taxon>Pseudomonadota</taxon>
        <taxon>Alphaproteobacteria</taxon>
        <taxon>Hyphomicrobiales</taxon>
        <taxon>Phyllobacteriaceae</taxon>
        <taxon>Chelativorans</taxon>
    </lineage>
</organism>
<dbReference type="HOGENOM" id="CLU_019796_1_2_5"/>
<dbReference type="SUPFAM" id="SSF52283">
    <property type="entry name" value="Formate/glycerate dehydrogenase catalytic domain-like"/>
    <property type="match status" value="1"/>
</dbReference>
<feature type="domain" description="D-isomer specific 2-hydroxyacid dehydrogenase catalytic" evidence="5">
    <location>
        <begin position="9"/>
        <end position="301"/>
    </location>
</feature>
<dbReference type="PANTHER" id="PTHR10996">
    <property type="entry name" value="2-HYDROXYACID DEHYDROGENASE-RELATED"/>
    <property type="match status" value="1"/>
</dbReference>
<dbReference type="InterPro" id="IPR006139">
    <property type="entry name" value="D-isomer_2_OHA_DH_cat_dom"/>
</dbReference>
<evidence type="ECO:0000256" key="4">
    <source>
        <dbReference type="RuleBase" id="RU003719"/>
    </source>
</evidence>
<dbReference type="OrthoDB" id="9793626at2"/>
<dbReference type="GO" id="GO:0005829">
    <property type="term" value="C:cytosol"/>
    <property type="evidence" value="ECO:0007669"/>
    <property type="project" value="TreeGrafter"/>
</dbReference>
<dbReference type="InterPro" id="IPR036291">
    <property type="entry name" value="NAD(P)-bd_dom_sf"/>
</dbReference>
<dbReference type="KEGG" id="mes:Meso_1075"/>
<dbReference type="eggNOG" id="COG1052">
    <property type="taxonomic scope" value="Bacteria"/>
</dbReference>
<dbReference type="Gene3D" id="3.40.50.720">
    <property type="entry name" value="NAD(P)-binding Rossmann-like Domain"/>
    <property type="match status" value="2"/>
</dbReference>
<evidence type="ECO:0000256" key="1">
    <source>
        <dbReference type="ARBA" id="ARBA00022857"/>
    </source>
</evidence>
<proteinExistence type="inferred from homology"/>
<dbReference type="Pfam" id="PF02826">
    <property type="entry name" value="2-Hacid_dh_C"/>
    <property type="match status" value="1"/>
</dbReference>
<evidence type="ECO:0000313" key="7">
    <source>
        <dbReference type="EMBL" id="ABG62472.1"/>
    </source>
</evidence>
<dbReference type="SUPFAM" id="SSF51735">
    <property type="entry name" value="NAD(P)-binding Rossmann-fold domains"/>
    <property type="match status" value="1"/>
</dbReference>
<dbReference type="PANTHER" id="PTHR10996:SF178">
    <property type="entry name" value="2-HYDROXYACID DEHYDROGENASE YGL185C-RELATED"/>
    <property type="match status" value="1"/>
</dbReference>
<dbReference type="Pfam" id="PF00389">
    <property type="entry name" value="2-Hacid_dh"/>
    <property type="match status" value="1"/>
</dbReference>
<evidence type="ECO:0000259" key="5">
    <source>
        <dbReference type="Pfam" id="PF00389"/>
    </source>
</evidence>
<reference evidence="7" key="1">
    <citation type="submission" date="2006-06" db="EMBL/GenBank/DDBJ databases">
        <title>Complete sequence of chromosome of Chelativorans sp. BNC1.</title>
        <authorList>
            <consortium name="US DOE Joint Genome Institute"/>
            <person name="Copeland A."/>
            <person name="Lucas S."/>
            <person name="Lapidus A."/>
            <person name="Barry K."/>
            <person name="Detter J.C."/>
            <person name="Glavina del Rio T."/>
            <person name="Hammon N."/>
            <person name="Israni S."/>
            <person name="Dalin E."/>
            <person name="Tice H."/>
            <person name="Pitluck S."/>
            <person name="Chertkov O."/>
            <person name="Brettin T."/>
            <person name="Bruce D."/>
            <person name="Han C."/>
            <person name="Tapia R."/>
            <person name="Gilna P."/>
            <person name="Schmutz J."/>
            <person name="Larimer F."/>
            <person name="Land M."/>
            <person name="Hauser L."/>
            <person name="Kyrpides N."/>
            <person name="Mikhailova N."/>
            <person name="Richardson P."/>
        </authorList>
    </citation>
    <scope>NUCLEOTIDE SEQUENCE</scope>
    <source>
        <strain evidence="7">BNC1</strain>
    </source>
</reference>
<gene>
    <name evidence="7" type="ordered locus">Meso_1075</name>
</gene>
<dbReference type="InterPro" id="IPR006140">
    <property type="entry name" value="D-isomer_DH_NAD-bd"/>
</dbReference>
<feature type="domain" description="D-isomer specific 2-hydroxyacid dehydrogenase NAD-binding" evidence="6">
    <location>
        <begin position="108"/>
        <end position="279"/>
    </location>
</feature>
<sequence length="312" mass="33586">MKPEVIVRVPFPPESIALLEEDFTVYYAPTLPELEKAIREHGATTRGVVTNGSIGLTGDQIRAIPHLEMIHTVGVGYEKIDMEAVREKKIIVANNAGTNAFSVAEQALGLLLAVLRDIPAAERAVRSGIWEEARYPRPLIFEKRVGIVGLGEVGLGVAKRVQAFEATVLYHNRRPREGAPYEYYSTTRELAAASDILIISCPGGEETRHLVNRDVLAALGPSGVLINVGRGSVVDTAALVEALHGKVIAAAGLDVWEGEPVISPELAGAPNVILSPHIGGRSPEAVVFARRQISKNLKAHFFGKGDIVHRIA</sequence>